<protein>
    <recommendedName>
        <fullName evidence="2">Cytokinin riboside 5'-monophosphate phosphoribohydrolase</fullName>
        <ecNumber evidence="2">3.2.2.n1</ecNumber>
    </recommendedName>
</protein>
<evidence type="ECO:0000313" key="3">
    <source>
        <dbReference type="EMBL" id="ARQ98068.1"/>
    </source>
</evidence>
<dbReference type="GO" id="GO:0005829">
    <property type="term" value="C:cytosol"/>
    <property type="evidence" value="ECO:0007669"/>
    <property type="project" value="TreeGrafter"/>
</dbReference>
<evidence type="ECO:0000313" key="4">
    <source>
        <dbReference type="Proteomes" id="UP000202031"/>
    </source>
</evidence>
<dbReference type="PANTHER" id="PTHR43393">
    <property type="entry name" value="CYTOKININ RIBOSIDE 5'-MONOPHOSPHATE PHOSPHORIBOHYDROLASE"/>
    <property type="match status" value="1"/>
</dbReference>
<dbReference type="GO" id="GO:0008714">
    <property type="term" value="F:AMP nucleosidase activity"/>
    <property type="evidence" value="ECO:0007669"/>
    <property type="project" value="UniProtKB-EC"/>
</dbReference>
<dbReference type="GeneID" id="46921813"/>
<dbReference type="AlphaFoldDB" id="A0A1X9SPG1"/>
<dbReference type="Proteomes" id="UP000202031">
    <property type="component" value="Chromosome"/>
</dbReference>
<dbReference type="InterPro" id="IPR005269">
    <property type="entry name" value="LOG"/>
</dbReference>
<dbReference type="RefSeq" id="WP_100590895.1">
    <property type="nucleotide sequence ID" value="NZ_CP015578.1"/>
</dbReference>
<dbReference type="Gene3D" id="3.40.50.450">
    <property type="match status" value="1"/>
</dbReference>
<comment type="catalytic activity">
    <reaction evidence="1">
        <text>AMP + H2O = D-ribose 5-phosphate + adenine</text>
        <dbReference type="Rhea" id="RHEA:20129"/>
        <dbReference type="ChEBI" id="CHEBI:15377"/>
        <dbReference type="ChEBI" id="CHEBI:16708"/>
        <dbReference type="ChEBI" id="CHEBI:78346"/>
        <dbReference type="ChEBI" id="CHEBI:456215"/>
        <dbReference type="EC" id="3.2.2.4"/>
    </reaction>
</comment>
<dbReference type="SUPFAM" id="SSF102405">
    <property type="entry name" value="MCP/YpsA-like"/>
    <property type="match status" value="1"/>
</dbReference>
<dbReference type="EMBL" id="CP015578">
    <property type="protein sequence ID" value="ARQ98068.1"/>
    <property type="molecule type" value="Genomic_DNA"/>
</dbReference>
<reference evidence="4" key="2">
    <citation type="journal article" date="2017" name="Genome Biol. Evol.">
        <title>Comparative genomic analysis identifies a Campylobacter clade deficient in selenium metabolism.</title>
        <authorList>
            <person name="Miller W.G."/>
            <person name="Yee E."/>
            <person name="Lopes B.S."/>
            <person name="Chapman M.H."/>
            <person name="Huynh S."/>
            <person name="Bono J.L."/>
            <person name="Parker C.T."/>
            <person name="Strachan N.J.C."/>
            <person name="Forbes K.J."/>
        </authorList>
    </citation>
    <scope>NUCLEOTIDE SEQUENCE [LARGE SCALE GENOMIC DNA]</scope>
    <source>
        <strain evidence="4">NCTC 13004</strain>
    </source>
</reference>
<keyword evidence="2" id="KW-0203">Cytokinin biosynthesis</keyword>
<accession>A0A1X9SPG1</accession>
<dbReference type="InterPro" id="IPR031100">
    <property type="entry name" value="LOG_fam"/>
</dbReference>
<dbReference type="InterPro" id="IPR052341">
    <property type="entry name" value="LOG_family_nucleotidases"/>
</dbReference>
<dbReference type="GO" id="GO:0009691">
    <property type="term" value="P:cytokinin biosynthetic process"/>
    <property type="evidence" value="ECO:0007669"/>
    <property type="project" value="UniProtKB-UniRule"/>
</dbReference>
<dbReference type="NCBIfam" id="TIGR00730">
    <property type="entry name" value="Rossman fold protein, TIGR00730 family"/>
    <property type="match status" value="1"/>
</dbReference>
<comment type="similarity">
    <text evidence="2">Belongs to the LOG family.</text>
</comment>
<dbReference type="PANTHER" id="PTHR43393:SF3">
    <property type="entry name" value="LYSINE DECARBOXYLASE-LIKE PROTEIN"/>
    <property type="match status" value="1"/>
</dbReference>
<keyword evidence="2" id="KW-0378">Hydrolase</keyword>
<name>A0A1X9SPG1_9BACT</name>
<dbReference type="Pfam" id="PF03641">
    <property type="entry name" value="Lysine_decarbox"/>
    <property type="match status" value="1"/>
</dbReference>
<dbReference type="KEGG" id="clx:CLAN_1345"/>
<gene>
    <name evidence="3" type="ORF">CLAN_1345</name>
</gene>
<dbReference type="EC" id="3.2.2.n1" evidence="2"/>
<sequence length="174" mass="19351">MKYVTIFGSSRLDDTNIHYKKAYEIAAALAKAGYGVITGGAGGIMEAANRGAFEAGGESIGYNVVLPNEQHPNSYCSAVVTMDNLRDRKHALIKDSSAFIILPGGFGTLDEVFEVMTLAQTKIKEHKVVFVQSEFWSLLFEFFKRLADDGLIDYDSEFYRLIDDVDEILEFIKS</sequence>
<evidence type="ECO:0000256" key="1">
    <source>
        <dbReference type="ARBA" id="ARBA00000274"/>
    </source>
</evidence>
<evidence type="ECO:0000256" key="2">
    <source>
        <dbReference type="RuleBase" id="RU363015"/>
    </source>
</evidence>
<organism evidence="3 4">
    <name type="scientific">Campylobacter lanienae NCTC 13004</name>
    <dbReference type="NCBI Taxonomy" id="1031753"/>
    <lineage>
        <taxon>Bacteria</taxon>
        <taxon>Pseudomonadati</taxon>
        <taxon>Campylobacterota</taxon>
        <taxon>Epsilonproteobacteria</taxon>
        <taxon>Campylobacterales</taxon>
        <taxon>Campylobacteraceae</taxon>
        <taxon>Campylobacter</taxon>
    </lineage>
</organism>
<reference evidence="4" key="1">
    <citation type="journal article" date="2017" name="Genome Biol. Evol.">
        <title>Comparative Genomic Analysis Identifies a Campylobacter Clade Deficient in Selenium Metabolism.</title>
        <authorList>
            <person name="Miller W.G."/>
            <person name="Yee E."/>
            <person name="Lopes B.S."/>
            <person name="Chapman M.H."/>
            <person name="Huynh S."/>
            <person name="Bono J.L."/>
            <person name="Parker C.T."/>
            <person name="Strachan N.J.C."/>
            <person name="Forbes K.J."/>
        </authorList>
    </citation>
    <scope>NUCLEOTIDE SEQUENCE [LARGE SCALE GENOMIC DNA]</scope>
    <source>
        <strain evidence="4">NCTC 13004</strain>
    </source>
</reference>
<proteinExistence type="inferred from homology"/>